<dbReference type="SMART" id="SM00028">
    <property type="entry name" value="TPR"/>
    <property type="match status" value="3"/>
</dbReference>
<dbReference type="PROSITE" id="PS50109">
    <property type="entry name" value="HIS_KIN"/>
    <property type="match status" value="1"/>
</dbReference>
<keyword evidence="3" id="KW-0597">Phosphoprotein</keyword>
<dbReference type="SUPFAM" id="SSF48452">
    <property type="entry name" value="TPR-like"/>
    <property type="match status" value="1"/>
</dbReference>
<dbReference type="InterPro" id="IPR003594">
    <property type="entry name" value="HATPase_dom"/>
</dbReference>
<keyword evidence="7" id="KW-0472">Membrane</keyword>
<keyword evidence="9" id="KW-0547">Nucleotide-binding</keyword>
<dbReference type="SUPFAM" id="SSF47384">
    <property type="entry name" value="Homodimeric domain of signal transducing histidine kinase"/>
    <property type="match status" value="1"/>
</dbReference>
<accession>A0ABT3CYT4</accession>
<evidence type="ECO:0000313" key="9">
    <source>
        <dbReference type="EMBL" id="MCV9388719.1"/>
    </source>
</evidence>
<dbReference type="PANTHER" id="PTHR43711:SF31">
    <property type="entry name" value="HISTIDINE KINASE"/>
    <property type="match status" value="1"/>
</dbReference>
<evidence type="ECO:0000256" key="3">
    <source>
        <dbReference type="ARBA" id="ARBA00022553"/>
    </source>
</evidence>
<evidence type="ECO:0000313" key="10">
    <source>
        <dbReference type="Proteomes" id="UP001300692"/>
    </source>
</evidence>
<evidence type="ECO:0000259" key="8">
    <source>
        <dbReference type="PROSITE" id="PS50109"/>
    </source>
</evidence>
<keyword evidence="10" id="KW-1185">Reference proteome</keyword>
<organism evidence="9 10">
    <name type="scientific">Reichenbachiella ulvae</name>
    <dbReference type="NCBI Taxonomy" id="2980104"/>
    <lineage>
        <taxon>Bacteria</taxon>
        <taxon>Pseudomonadati</taxon>
        <taxon>Bacteroidota</taxon>
        <taxon>Cytophagia</taxon>
        <taxon>Cytophagales</taxon>
        <taxon>Reichenbachiellaceae</taxon>
        <taxon>Reichenbachiella</taxon>
    </lineage>
</organism>
<dbReference type="Gene3D" id="1.25.40.10">
    <property type="entry name" value="Tetratricopeptide repeat domain"/>
    <property type="match status" value="2"/>
</dbReference>
<evidence type="ECO:0000256" key="7">
    <source>
        <dbReference type="SAM" id="Phobius"/>
    </source>
</evidence>
<dbReference type="SMART" id="SM00388">
    <property type="entry name" value="HisKA"/>
    <property type="match status" value="1"/>
</dbReference>
<feature type="domain" description="Histidine kinase" evidence="8">
    <location>
        <begin position="285"/>
        <end position="503"/>
    </location>
</feature>
<dbReference type="InterPro" id="IPR036890">
    <property type="entry name" value="HATPase_C_sf"/>
</dbReference>
<dbReference type="InterPro" id="IPR005467">
    <property type="entry name" value="His_kinase_dom"/>
</dbReference>
<dbReference type="Pfam" id="PF02518">
    <property type="entry name" value="HATPase_c"/>
    <property type="match status" value="1"/>
</dbReference>
<dbReference type="PRINTS" id="PR00344">
    <property type="entry name" value="BCTRLSENSOR"/>
</dbReference>
<evidence type="ECO:0000256" key="6">
    <source>
        <dbReference type="ARBA" id="ARBA00023012"/>
    </source>
</evidence>
<protein>
    <recommendedName>
        <fullName evidence="2">histidine kinase</fullName>
        <ecNumber evidence="2">2.7.13.3</ecNumber>
    </recommendedName>
</protein>
<keyword evidence="7" id="KW-1133">Transmembrane helix</keyword>
<dbReference type="Gene3D" id="1.10.287.130">
    <property type="match status" value="1"/>
</dbReference>
<gene>
    <name evidence="9" type="ORF">N7U62_18705</name>
</gene>
<dbReference type="InterPro" id="IPR050736">
    <property type="entry name" value="Sensor_HK_Regulatory"/>
</dbReference>
<dbReference type="EMBL" id="JAOYOD010000001">
    <property type="protein sequence ID" value="MCV9388719.1"/>
    <property type="molecule type" value="Genomic_DNA"/>
</dbReference>
<dbReference type="Proteomes" id="UP001300692">
    <property type="component" value="Unassembled WGS sequence"/>
</dbReference>
<dbReference type="GO" id="GO:0005524">
    <property type="term" value="F:ATP binding"/>
    <property type="evidence" value="ECO:0007669"/>
    <property type="project" value="UniProtKB-KW"/>
</dbReference>
<dbReference type="InterPro" id="IPR019734">
    <property type="entry name" value="TPR_rpt"/>
</dbReference>
<comment type="catalytic activity">
    <reaction evidence="1">
        <text>ATP + protein L-histidine = ADP + protein N-phospho-L-histidine.</text>
        <dbReference type="EC" id="2.7.13.3"/>
    </reaction>
</comment>
<sequence>MGAIYANNNDHRKGIKYRRQAIEILRQTKDSITLAAALMNTGYGYYLIEKYDSALYLYEESGEIYSKKNFEIGKAYNLGNAGLVYAKQGKTLEAEEQLTEAIEILKELEDSYAITEFEIEMANIYEQRGEKQKAEKYLLGALAYAQEDGLKERIRDASLQLSELYSSEQEFEKAYEYLQNYLVYRDSINNEETIRKMADLRTEFEVGQKQAEVDLLEEEAFAHRVLLWSGALIGGLLLGVIVLLHRFYLMKVRTARIAKARRQVIQGQRDELDHLNATKDRFFSIISHDLRGPVSNFNGVTYLIQRSIEEGDQEELKSMGIMLEESAQDLSSLLDNLLDWAMSQQGTFPYKPQSINIAEICNPALRVFKNTAKAKSIEIDDHVTSDLQVYVDVNSTSTIIRNLLNNALKFTAEGGSVSLNIEMQEKFAVIHVSDTGIGIPQDKLERLFVFKGVKTSYGTQGEKGVGLGLNLVKEFVDLNKGKIKVESEEGKGSRFSVFLPLAKS</sequence>
<dbReference type="Pfam" id="PF00512">
    <property type="entry name" value="HisKA"/>
    <property type="match status" value="1"/>
</dbReference>
<dbReference type="InterPro" id="IPR004358">
    <property type="entry name" value="Sig_transdc_His_kin-like_C"/>
</dbReference>
<evidence type="ECO:0000256" key="5">
    <source>
        <dbReference type="ARBA" id="ARBA00022777"/>
    </source>
</evidence>
<dbReference type="RefSeq" id="WP_264140447.1">
    <property type="nucleotide sequence ID" value="NZ_JAOYOD010000001.1"/>
</dbReference>
<evidence type="ECO:0000256" key="4">
    <source>
        <dbReference type="ARBA" id="ARBA00022679"/>
    </source>
</evidence>
<keyword evidence="9" id="KW-0067">ATP-binding</keyword>
<comment type="caution">
    <text evidence="9">The sequence shown here is derived from an EMBL/GenBank/DDBJ whole genome shotgun (WGS) entry which is preliminary data.</text>
</comment>
<keyword evidence="7" id="KW-0812">Transmembrane</keyword>
<dbReference type="PANTHER" id="PTHR43711">
    <property type="entry name" value="TWO-COMPONENT HISTIDINE KINASE"/>
    <property type="match status" value="1"/>
</dbReference>
<evidence type="ECO:0000256" key="2">
    <source>
        <dbReference type="ARBA" id="ARBA00012438"/>
    </source>
</evidence>
<dbReference type="InterPro" id="IPR003661">
    <property type="entry name" value="HisK_dim/P_dom"/>
</dbReference>
<name>A0ABT3CYT4_9BACT</name>
<keyword evidence="5" id="KW-0418">Kinase</keyword>
<dbReference type="EC" id="2.7.13.3" evidence="2"/>
<proteinExistence type="predicted"/>
<dbReference type="SUPFAM" id="SSF55874">
    <property type="entry name" value="ATPase domain of HSP90 chaperone/DNA topoisomerase II/histidine kinase"/>
    <property type="match status" value="1"/>
</dbReference>
<dbReference type="Gene3D" id="3.30.565.10">
    <property type="entry name" value="Histidine kinase-like ATPase, C-terminal domain"/>
    <property type="match status" value="1"/>
</dbReference>
<keyword evidence="6" id="KW-0902">Two-component regulatory system</keyword>
<reference evidence="9 10" key="1">
    <citation type="submission" date="2022-10" db="EMBL/GenBank/DDBJ databases">
        <title>Comparative genomics and taxonomic characterization of three novel marine species of genus Reichenbachiella exhibiting antioxidant and polysaccharide degradation activities.</title>
        <authorList>
            <person name="Muhammad N."/>
            <person name="Lee Y.-J."/>
            <person name="Ko J."/>
            <person name="Kim S.-G."/>
        </authorList>
    </citation>
    <scope>NUCLEOTIDE SEQUENCE [LARGE SCALE GENOMIC DNA]</scope>
    <source>
        <strain evidence="9 10">ABR2-5</strain>
    </source>
</reference>
<dbReference type="SMART" id="SM00387">
    <property type="entry name" value="HATPase_c"/>
    <property type="match status" value="1"/>
</dbReference>
<dbReference type="InterPro" id="IPR011990">
    <property type="entry name" value="TPR-like_helical_dom_sf"/>
</dbReference>
<feature type="transmembrane region" description="Helical" evidence="7">
    <location>
        <begin position="225"/>
        <end position="249"/>
    </location>
</feature>
<dbReference type="InterPro" id="IPR036097">
    <property type="entry name" value="HisK_dim/P_sf"/>
</dbReference>
<keyword evidence="4" id="KW-0808">Transferase</keyword>
<evidence type="ECO:0000256" key="1">
    <source>
        <dbReference type="ARBA" id="ARBA00000085"/>
    </source>
</evidence>